<dbReference type="PANTHER" id="PTHR43357:SF3">
    <property type="entry name" value="FE(3+)-TRANSPORT SYSTEM PERMEASE PROTEIN FBPB 2"/>
    <property type="match status" value="1"/>
</dbReference>
<dbReference type="SUPFAM" id="SSF161098">
    <property type="entry name" value="MetI-like"/>
    <property type="match status" value="2"/>
</dbReference>
<keyword evidence="6 8" id="KW-1133">Transmembrane helix</keyword>
<proteinExistence type="inferred from homology"/>
<keyword evidence="3" id="KW-1003">Cell membrane</keyword>
<dbReference type="EMBL" id="JAMXLR010000061">
    <property type="protein sequence ID" value="MCO6045685.1"/>
    <property type="molecule type" value="Genomic_DNA"/>
</dbReference>
<accession>A0A9X2JH51</accession>
<evidence type="ECO:0000256" key="4">
    <source>
        <dbReference type="ARBA" id="ARBA00022519"/>
    </source>
</evidence>
<feature type="domain" description="ABC transmembrane type-1" evidence="9">
    <location>
        <begin position="338"/>
        <end position="535"/>
    </location>
</feature>
<dbReference type="CDD" id="cd06261">
    <property type="entry name" value="TM_PBP2"/>
    <property type="match status" value="1"/>
</dbReference>
<dbReference type="GO" id="GO:0005886">
    <property type="term" value="C:plasma membrane"/>
    <property type="evidence" value="ECO:0007669"/>
    <property type="project" value="UniProtKB-SubCell"/>
</dbReference>
<comment type="subcellular location">
    <subcellularLocation>
        <location evidence="1">Cell inner membrane</location>
        <topology evidence="1">Multi-pass membrane protein</topology>
    </subcellularLocation>
    <subcellularLocation>
        <location evidence="8">Cell membrane</location>
        <topology evidence="8">Multi-pass membrane protein</topology>
    </subcellularLocation>
</comment>
<feature type="transmembrane region" description="Helical" evidence="8">
    <location>
        <begin position="232"/>
        <end position="259"/>
    </location>
</feature>
<name>A0A9X2JH51_9BACT</name>
<dbReference type="AlphaFoldDB" id="A0A9X2JH51"/>
<feature type="domain" description="ABC transmembrane type-1" evidence="9">
    <location>
        <begin position="33"/>
        <end position="248"/>
    </location>
</feature>
<dbReference type="PANTHER" id="PTHR43357">
    <property type="entry name" value="INNER MEMBRANE ABC TRANSPORTER PERMEASE PROTEIN YDCV"/>
    <property type="match status" value="1"/>
</dbReference>
<feature type="transmembrane region" description="Helical" evidence="8">
    <location>
        <begin position="517"/>
        <end position="539"/>
    </location>
</feature>
<evidence type="ECO:0000256" key="5">
    <source>
        <dbReference type="ARBA" id="ARBA00022692"/>
    </source>
</evidence>
<evidence type="ECO:0000313" key="10">
    <source>
        <dbReference type="EMBL" id="MCO6045685.1"/>
    </source>
</evidence>
<dbReference type="InterPro" id="IPR000515">
    <property type="entry name" value="MetI-like"/>
</dbReference>
<organism evidence="10 11">
    <name type="scientific">Aeoliella straminimaris</name>
    <dbReference type="NCBI Taxonomy" id="2954799"/>
    <lineage>
        <taxon>Bacteria</taxon>
        <taxon>Pseudomonadati</taxon>
        <taxon>Planctomycetota</taxon>
        <taxon>Planctomycetia</taxon>
        <taxon>Pirellulales</taxon>
        <taxon>Lacipirellulaceae</taxon>
        <taxon>Aeoliella</taxon>
    </lineage>
</organism>
<feature type="transmembrane region" description="Helical" evidence="8">
    <location>
        <begin position="118"/>
        <end position="140"/>
    </location>
</feature>
<evidence type="ECO:0000256" key="3">
    <source>
        <dbReference type="ARBA" id="ARBA00022475"/>
    </source>
</evidence>
<evidence type="ECO:0000259" key="9">
    <source>
        <dbReference type="PROSITE" id="PS50928"/>
    </source>
</evidence>
<comment type="caution">
    <text evidence="10">The sequence shown here is derived from an EMBL/GenBank/DDBJ whole genome shotgun (WGS) entry which is preliminary data.</text>
</comment>
<feature type="transmembrane region" description="Helical" evidence="8">
    <location>
        <begin position="70"/>
        <end position="98"/>
    </location>
</feature>
<keyword evidence="4" id="KW-0997">Cell inner membrane</keyword>
<evidence type="ECO:0000256" key="2">
    <source>
        <dbReference type="ARBA" id="ARBA00022448"/>
    </source>
</evidence>
<evidence type="ECO:0000313" key="11">
    <source>
        <dbReference type="Proteomes" id="UP001155241"/>
    </source>
</evidence>
<sequence>MNSKLRTIWWSLPLAVLVLTCLLVMGPRVRGITLDTLYLSGAATAIAMLPGVLAAVVLTKTNCPARRWMLAAFAVMLFIPLFVHAGGWMGALGVGGWLVAVSPSGESHAWMDGWTGAIWIHAMAAVPWIVCITSAALLRVPAELEETALLAMPARRVLATVTLRAALPGIAIAAVWTAVSIAAEMTVTDFFQIRTFAEEVYITAAAGGFPTDKLSPGDNLLVDQASWAWARYAGLVTGVVLLAGTMLWVLVPVVSSLATHADSTAEHRWQWRPARGRWQLFFVPLGVLLLVAALPIAALVYKAGLGALETDGGWQRAWQLSKLLAELLGAMGHHWRELLQTLGLGAAVATTATLVGCLLGWHLRTSRRTPWVVLVVFAFAMSVPGPILGIMTIKLLNHPLDSPLAWLTRAYDRTLLAPWLVQTIRFAPVASLIMAAGFATVPRLLIDAARTDGARWFARFWRIGVLQVLPQVLSTWLATFALSAGELSASVLVMPPGPPTLTIRLFGLLHYGVEDRVSAMSLVLLAAVALVAAVAVWLIGRGRRGADGRV</sequence>
<protein>
    <submittedName>
        <fullName evidence="10">ABC transporter permease subunit</fullName>
    </submittedName>
</protein>
<comment type="similarity">
    <text evidence="8">Belongs to the binding-protein-dependent transport system permease family.</text>
</comment>
<keyword evidence="5 8" id="KW-0812">Transmembrane</keyword>
<feature type="transmembrane region" description="Helical" evidence="8">
    <location>
        <begin position="161"/>
        <end position="183"/>
    </location>
</feature>
<dbReference type="PROSITE" id="PS50928">
    <property type="entry name" value="ABC_TM1"/>
    <property type="match status" value="2"/>
</dbReference>
<reference evidence="10" key="1">
    <citation type="submission" date="2022-06" db="EMBL/GenBank/DDBJ databases">
        <title>Aeoliella straminimaris, a novel planctomycete from sediments.</title>
        <authorList>
            <person name="Vitorino I.R."/>
            <person name="Lage O.M."/>
        </authorList>
    </citation>
    <scope>NUCLEOTIDE SEQUENCE</scope>
    <source>
        <strain evidence="10">ICT_H6.2</strain>
    </source>
</reference>
<evidence type="ECO:0000256" key="6">
    <source>
        <dbReference type="ARBA" id="ARBA00022989"/>
    </source>
</evidence>
<dbReference type="Gene3D" id="1.10.3720.10">
    <property type="entry name" value="MetI-like"/>
    <property type="match status" value="2"/>
</dbReference>
<dbReference type="Proteomes" id="UP001155241">
    <property type="component" value="Unassembled WGS sequence"/>
</dbReference>
<feature type="transmembrane region" description="Helical" evidence="8">
    <location>
        <begin position="37"/>
        <end position="58"/>
    </location>
</feature>
<dbReference type="GO" id="GO:0055085">
    <property type="term" value="P:transmembrane transport"/>
    <property type="evidence" value="ECO:0007669"/>
    <property type="project" value="InterPro"/>
</dbReference>
<gene>
    <name evidence="10" type="ORF">NG895_17445</name>
</gene>
<keyword evidence="11" id="KW-1185">Reference proteome</keyword>
<dbReference type="RefSeq" id="WP_252853798.1">
    <property type="nucleotide sequence ID" value="NZ_JAMXLR010000061.1"/>
</dbReference>
<keyword evidence="7 8" id="KW-0472">Membrane</keyword>
<evidence type="ECO:0000256" key="1">
    <source>
        <dbReference type="ARBA" id="ARBA00004429"/>
    </source>
</evidence>
<feature type="transmembrane region" description="Helical" evidence="8">
    <location>
        <begin position="338"/>
        <end position="359"/>
    </location>
</feature>
<feature type="transmembrane region" description="Helical" evidence="8">
    <location>
        <begin position="280"/>
        <end position="301"/>
    </location>
</feature>
<evidence type="ECO:0000256" key="8">
    <source>
        <dbReference type="RuleBase" id="RU363032"/>
    </source>
</evidence>
<feature type="transmembrane region" description="Helical" evidence="8">
    <location>
        <begin position="7"/>
        <end position="25"/>
    </location>
</feature>
<dbReference type="Pfam" id="PF00528">
    <property type="entry name" value="BPD_transp_1"/>
    <property type="match status" value="1"/>
</dbReference>
<feature type="transmembrane region" description="Helical" evidence="8">
    <location>
        <begin position="371"/>
        <end position="396"/>
    </location>
</feature>
<dbReference type="InterPro" id="IPR035906">
    <property type="entry name" value="MetI-like_sf"/>
</dbReference>
<keyword evidence="2 8" id="KW-0813">Transport</keyword>
<feature type="transmembrane region" description="Helical" evidence="8">
    <location>
        <begin position="416"/>
        <end position="439"/>
    </location>
</feature>
<evidence type="ECO:0000256" key="7">
    <source>
        <dbReference type="ARBA" id="ARBA00023136"/>
    </source>
</evidence>
<feature type="transmembrane region" description="Helical" evidence="8">
    <location>
        <begin position="460"/>
        <end position="484"/>
    </location>
</feature>